<dbReference type="Proteomes" id="UP001487740">
    <property type="component" value="Unassembled WGS sequence"/>
</dbReference>
<feature type="region of interest" description="Disordered" evidence="5">
    <location>
        <begin position="18"/>
        <end position="67"/>
    </location>
</feature>
<accession>A0AAW0UCV5</accession>
<dbReference type="GO" id="GO:0003677">
    <property type="term" value="F:DNA binding"/>
    <property type="evidence" value="ECO:0007669"/>
    <property type="project" value="UniProtKB-UniRule"/>
</dbReference>
<dbReference type="PANTHER" id="PTHR21680">
    <property type="entry name" value="COILED-COIL DOMAIN-CONTAINING PROTEIN 124"/>
    <property type="match status" value="1"/>
</dbReference>
<dbReference type="Pfam" id="PF06244">
    <property type="entry name" value="Ccdc124"/>
    <property type="match status" value="1"/>
</dbReference>
<feature type="compositionally biased region" description="Basic and acidic residues" evidence="5">
    <location>
        <begin position="49"/>
        <end position="67"/>
    </location>
</feature>
<dbReference type="InterPro" id="IPR009071">
    <property type="entry name" value="HMG_box_dom"/>
</dbReference>
<gene>
    <name evidence="7" type="ORF">O3P69_003696</name>
</gene>
<feature type="DNA-binding region" description="HMG box" evidence="4">
    <location>
        <begin position="186"/>
        <end position="236"/>
    </location>
</feature>
<comment type="caution">
    <text evidence="7">The sequence shown here is derived from an EMBL/GenBank/DDBJ whole genome shotgun (WGS) entry which is preliminary data.</text>
</comment>
<dbReference type="EMBL" id="JARAKH010000012">
    <property type="protein sequence ID" value="KAK8397969.1"/>
    <property type="molecule type" value="Genomic_DNA"/>
</dbReference>
<dbReference type="PROSITE" id="PS50118">
    <property type="entry name" value="HMG_BOX_2"/>
    <property type="match status" value="1"/>
</dbReference>
<dbReference type="SUPFAM" id="SSF47095">
    <property type="entry name" value="HMG-box"/>
    <property type="match status" value="1"/>
</dbReference>
<keyword evidence="3" id="KW-0175">Coiled coil</keyword>
<keyword evidence="8" id="KW-1185">Reference proteome</keyword>
<protein>
    <recommendedName>
        <fullName evidence="6">HMG box domain-containing protein</fullName>
    </recommendedName>
</protein>
<name>A0AAW0UCV5_SCYPA</name>
<dbReference type="InterPro" id="IPR054414">
    <property type="entry name" value="Ccdc124/Oxs1_C"/>
</dbReference>
<evidence type="ECO:0000256" key="4">
    <source>
        <dbReference type="PROSITE-ProRule" id="PRU00267"/>
    </source>
</evidence>
<evidence type="ECO:0000256" key="5">
    <source>
        <dbReference type="SAM" id="MobiDB-lite"/>
    </source>
</evidence>
<dbReference type="PANTHER" id="PTHR21680:SF0">
    <property type="entry name" value="COILED-COIL DOMAIN-CONTAINING PROTEIN 124"/>
    <property type="match status" value="1"/>
</dbReference>
<evidence type="ECO:0000313" key="7">
    <source>
        <dbReference type="EMBL" id="KAK8397969.1"/>
    </source>
</evidence>
<feature type="domain" description="HMG box" evidence="6">
    <location>
        <begin position="186"/>
        <end position="236"/>
    </location>
</feature>
<evidence type="ECO:0000256" key="2">
    <source>
        <dbReference type="ARBA" id="ARBA00008296"/>
    </source>
</evidence>
<reference evidence="7 8" key="1">
    <citation type="submission" date="2023-03" db="EMBL/GenBank/DDBJ databases">
        <title>High-quality genome of Scylla paramamosain provides insights in environmental adaptation.</title>
        <authorList>
            <person name="Zhang L."/>
        </authorList>
    </citation>
    <scope>NUCLEOTIDE SEQUENCE [LARGE SCALE GENOMIC DNA]</scope>
    <source>
        <strain evidence="7">LZ_2023a</strain>
        <tissue evidence="7">Muscle</tissue>
    </source>
</reference>
<dbReference type="GO" id="GO:0030496">
    <property type="term" value="C:midbody"/>
    <property type="evidence" value="ECO:0007669"/>
    <property type="project" value="UniProtKB-SubCell"/>
</dbReference>
<proteinExistence type="inferred from homology"/>
<dbReference type="GO" id="GO:0005634">
    <property type="term" value="C:nucleus"/>
    <property type="evidence" value="ECO:0007669"/>
    <property type="project" value="UniProtKB-UniRule"/>
</dbReference>
<dbReference type="InterPro" id="IPR010422">
    <property type="entry name" value="Ccdc124/Oxs1"/>
</dbReference>
<evidence type="ECO:0000256" key="3">
    <source>
        <dbReference type="ARBA" id="ARBA00023054"/>
    </source>
</evidence>
<comment type="similarity">
    <text evidence="2">Belongs to the CCDC124 family.</text>
</comment>
<keyword evidence="4" id="KW-0238">DNA-binding</keyword>
<dbReference type="GO" id="GO:0006366">
    <property type="term" value="P:transcription by RNA polymerase II"/>
    <property type="evidence" value="ECO:0007669"/>
    <property type="project" value="TreeGrafter"/>
</dbReference>
<sequence length="236" mass="27341">MVWSAAFTQVHKCNKFARPVPDDLQNNQNTRMPKKFQGENSKSAVARARKAEAAAQEKQKKDKALEDAFWADDDKHVQRKQARKEEREKKRLAELERKAEIRALAENELKDITPKATPQKITAFQLQQNRENMMKENEEEAVPTHLEVPLVENLNRTMEDQVQASGIDAAITALSVEDAQQDRHPEKRVAAAFKAYETRRLPQLKKENPSLRLSQLQKMLRKEWQKSPENPINKLR</sequence>
<dbReference type="AlphaFoldDB" id="A0AAW0UCV5"/>
<comment type="subcellular location">
    <subcellularLocation>
        <location evidence="1">Midbody</location>
    </subcellularLocation>
</comment>
<organism evidence="7 8">
    <name type="scientific">Scylla paramamosain</name>
    <name type="common">Mud crab</name>
    <dbReference type="NCBI Taxonomy" id="85552"/>
    <lineage>
        <taxon>Eukaryota</taxon>
        <taxon>Metazoa</taxon>
        <taxon>Ecdysozoa</taxon>
        <taxon>Arthropoda</taxon>
        <taxon>Crustacea</taxon>
        <taxon>Multicrustacea</taxon>
        <taxon>Malacostraca</taxon>
        <taxon>Eumalacostraca</taxon>
        <taxon>Eucarida</taxon>
        <taxon>Decapoda</taxon>
        <taxon>Pleocyemata</taxon>
        <taxon>Brachyura</taxon>
        <taxon>Eubrachyura</taxon>
        <taxon>Portunoidea</taxon>
        <taxon>Portunidae</taxon>
        <taxon>Portuninae</taxon>
        <taxon>Scylla</taxon>
    </lineage>
</organism>
<dbReference type="InterPro" id="IPR036910">
    <property type="entry name" value="HMG_box_dom_sf"/>
</dbReference>
<keyword evidence="4" id="KW-0539">Nucleus</keyword>
<evidence type="ECO:0000256" key="1">
    <source>
        <dbReference type="ARBA" id="ARBA00004214"/>
    </source>
</evidence>
<evidence type="ECO:0000259" key="6">
    <source>
        <dbReference type="PROSITE" id="PS50118"/>
    </source>
</evidence>
<dbReference type="GO" id="GO:0003713">
    <property type="term" value="F:transcription coactivator activity"/>
    <property type="evidence" value="ECO:0007669"/>
    <property type="project" value="TreeGrafter"/>
</dbReference>
<evidence type="ECO:0000313" key="8">
    <source>
        <dbReference type="Proteomes" id="UP001487740"/>
    </source>
</evidence>